<sequence>LFSFFLSLPPRIPFLKLAARVQACSPKSDISAADNKQKRSQATAILKKKTINSEDTDRHAEVTRHPTHAK</sequence>
<reference evidence="2 3" key="1">
    <citation type="submission" date="2018-10" db="EMBL/GenBank/DDBJ databases">
        <authorList>
            <person name="Ekblom R."/>
            <person name="Jareborg N."/>
        </authorList>
    </citation>
    <scope>NUCLEOTIDE SEQUENCE [LARGE SCALE GENOMIC DNA]</scope>
    <source>
        <tissue evidence="2">Muscle</tissue>
    </source>
</reference>
<dbReference type="EMBL" id="CYRY02002191">
    <property type="protein sequence ID" value="VCW66851.1"/>
    <property type="molecule type" value="Genomic_DNA"/>
</dbReference>
<organism evidence="2 3">
    <name type="scientific">Gulo gulo</name>
    <name type="common">Wolverine</name>
    <name type="synonym">Gluton</name>
    <dbReference type="NCBI Taxonomy" id="48420"/>
    <lineage>
        <taxon>Eukaryota</taxon>
        <taxon>Metazoa</taxon>
        <taxon>Chordata</taxon>
        <taxon>Craniata</taxon>
        <taxon>Vertebrata</taxon>
        <taxon>Euteleostomi</taxon>
        <taxon>Mammalia</taxon>
        <taxon>Eutheria</taxon>
        <taxon>Laurasiatheria</taxon>
        <taxon>Carnivora</taxon>
        <taxon>Caniformia</taxon>
        <taxon>Musteloidea</taxon>
        <taxon>Mustelidae</taxon>
        <taxon>Guloninae</taxon>
        <taxon>Gulo</taxon>
    </lineage>
</organism>
<dbReference type="AlphaFoldDB" id="A0A9X9PUF8"/>
<feature type="non-terminal residue" evidence="2">
    <location>
        <position position="70"/>
    </location>
</feature>
<feature type="region of interest" description="Disordered" evidence="1">
    <location>
        <begin position="26"/>
        <end position="70"/>
    </location>
</feature>
<dbReference type="Proteomes" id="UP000269945">
    <property type="component" value="Unassembled WGS sequence"/>
</dbReference>
<feature type="compositionally biased region" description="Basic and acidic residues" evidence="1">
    <location>
        <begin position="51"/>
        <end position="64"/>
    </location>
</feature>
<gene>
    <name evidence="2" type="ORF">BN2614_LOCUS4</name>
</gene>
<comment type="caution">
    <text evidence="2">The sequence shown here is derived from an EMBL/GenBank/DDBJ whole genome shotgun (WGS) entry which is preliminary data.</text>
</comment>
<feature type="non-terminal residue" evidence="2">
    <location>
        <position position="1"/>
    </location>
</feature>
<protein>
    <submittedName>
        <fullName evidence="2">Uncharacterized protein</fullName>
    </submittedName>
</protein>
<accession>A0A9X9PUF8</accession>
<evidence type="ECO:0000313" key="3">
    <source>
        <dbReference type="Proteomes" id="UP000269945"/>
    </source>
</evidence>
<keyword evidence="3" id="KW-1185">Reference proteome</keyword>
<proteinExistence type="predicted"/>
<name>A0A9X9PUF8_GULGU</name>
<evidence type="ECO:0000313" key="2">
    <source>
        <dbReference type="EMBL" id="VCW66851.1"/>
    </source>
</evidence>
<evidence type="ECO:0000256" key="1">
    <source>
        <dbReference type="SAM" id="MobiDB-lite"/>
    </source>
</evidence>